<dbReference type="AlphaFoldDB" id="K5XIF4"/>
<gene>
    <name evidence="2" type="ORF">AGABI1DRAFT_133482</name>
</gene>
<reference evidence="3" key="1">
    <citation type="journal article" date="2012" name="Proc. Natl. Acad. Sci. U.S.A.">
        <title>Genome sequence of the button mushroom Agaricus bisporus reveals mechanisms governing adaptation to a humic-rich ecological niche.</title>
        <authorList>
            <person name="Morin E."/>
            <person name="Kohler A."/>
            <person name="Baker A.R."/>
            <person name="Foulongne-Oriol M."/>
            <person name="Lombard V."/>
            <person name="Nagy L.G."/>
            <person name="Ohm R.A."/>
            <person name="Patyshakuliyeva A."/>
            <person name="Brun A."/>
            <person name="Aerts A.L."/>
            <person name="Bailey A.M."/>
            <person name="Billette C."/>
            <person name="Coutinho P.M."/>
            <person name="Deakin G."/>
            <person name="Doddapaneni H."/>
            <person name="Floudas D."/>
            <person name="Grimwood J."/>
            <person name="Hilden K."/>
            <person name="Kuees U."/>
            <person name="LaButti K.M."/>
            <person name="Lapidus A."/>
            <person name="Lindquist E.A."/>
            <person name="Lucas S.M."/>
            <person name="Murat C."/>
            <person name="Riley R.W."/>
            <person name="Salamov A.A."/>
            <person name="Schmutz J."/>
            <person name="Subramanian V."/>
            <person name="Woesten H.A.B."/>
            <person name="Xu J."/>
            <person name="Eastwood D.C."/>
            <person name="Foster G.D."/>
            <person name="Sonnenberg A.S."/>
            <person name="Cullen D."/>
            <person name="de Vries R.P."/>
            <person name="Lundell T."/>
            <person name="Hibbett D.S."/>
            <person name="Henrissat B."/>
            <person name="Burton K.S."/>
            <person name="Kerrigan R.W."/>
            <person name="Challen M.P."/>
            <person name="Grigoriev I.V."/>
            <person name="Martin F."/>
        </authorList>
    </citation>
    <scope>NUCLEOTIDE SEQUENCE [LARGE SCALE GENOMIC DNA]</scope>
    <source>
        <strain evidence="3">JB137-S8 / ATCC MYA-4627 / FGSC 10392</strain>
    </source>
</reference>
<sequence>MPSGILLSSDQSLSSPAASTSIAEEEGSATGSRSDGDISTGSGSPGSDIPLRASALGAYSSPSSHLRVSARNLIVGATELLGLQRLTRLASAHLTSDAAHHAADILKARKAHTHELHQENGFFLNRSYCNWS</sequence>
<name>K5XIF4_AGABU</name>
<proteinExistence type="predicted"/>
<dbReference type="Proteomes" id="UP000008493">
    <property type="component" value="Unassembled WGS sequence"/>
</dbReference>
<feature type="compositionally biased region" description="Low complexity" evidence="1">
    <location>
        <begin position="1"/>
        <end position="22"/>
    </location>
</feature>
<dbReference type="EMBL" id="JH971551">
    <property type="protein sequence ID" value="EKM74230.1"/>
    <property type="molecule type" value="Genomic_DNA"/>
</dbReference>
<protein>
    <submittedName>
        <fullName evidence="2">Uncharacterized protein</fullName>
    </submittedName>
</protein>
<evidence type="ECO:0000256" key="1">
    <source>
        <dbReference type="SAM" id="MobiDB-lite"/>
    </source>
</evidence>
<keyword evidence="3" id="KW-1185">Reference proteome</keyword>
<evidence type="ECO:0000313" key="2">
    <source>
        <dbReference type="EMBL" id="EKM74230.1"/>
    </source>
</evidence>
<organism evidence="2 3">
    <name type="scientific">Agaricus bisporus var. burnettii (strain JB137-S8 / ATCC MYA-4627 / FGSC 10392)</name>
    <name type="common">White button mushroom</name>
    <dbReference type="NCBI Taxonomy" id="597362"/>
    <lineage>
        <taxon>Eukaryota</taxon>
        <taxon>Fungi</taxon>
        <taxon>Dikarya</taxon>
        <taxon>Basidiomycota</taxon>
        <taxon>Agaricomycotina</taxon>
        <taxon>Agaricomycetes</taxon>
        <taxon>Agaricomycetidae</taxon>
        <taxon>Agaricales</taxon>
        <taxon>Agaricineae</taxon>
        <taxon>Agaricaceae</taxon>
        <taxon>Agaricus</taxon>
    </lineage>
</organism>
<dbReference type="RefSeq" id="XP_007335132.1">
    <property type="nucleotide sequence ID" value="XM_007335070.1"/>
</dbReference>
<feature type="compositionally biased region" description="Polar residues" evidence="1">
    <location>
        <begin position="29"/>
        <end position="42"/>
    </location>
</feature>
<feature type="region of interest" description="Disordered" evidence="1">
    <location>
        <begin position="1"/>
        <end position="51"/>
    </location>
</feature>
<dbReference type="KEGG" id="abp:AGABI1DRAFT133482"/>
<evidence type="ECO:0000313" key="3">
    <source>
        <dbReference type="Proteomes" id="UP000008493"/>
    </source>
</evidence>
<dbReference type="InParanoid" id="K5XIF4"/>
<dbReference type="GeneID" id="18827954"/>
<accession>K5XIF4</accession>
<dbReference type="HOGENOM" id="CLU_1916444_0_0_1"/>